<organism evidence="6 7">
    <name type="scientific">Streptomyces oceani</name>
    <dbReference type="NCBI Taxonomy" id="1075402"/>
    <lineage>
        <taxon>Bacteria</taxon>
        <taxon>Bacillati</taxon>
        <taxon>Actinomycetota</taxon>
        <taxon>Actinomycetes</taxon>
        <taxon>Kitasatosporales</taxon>
        <taxon>Streptomycetaceae</taxon>
        <taxon>Streptomyces</taxon>
    </lineage>
</organism>
<evidence type="ECO:0000313" key="6">
    <source>
        <dbReference type="EMBL" id="OEU94824.1"/>
    </source>
</evidence>
<keyword evidence="7" id="KW-1185">Reference proteome</keyword>
<feature type="binding site" evidence="2">
    <location>
        <position position="81"/>
    </location>
    <ligand>
        <name>Fe cation</name>
        <dbReference type="ChEBI" id="CHEBI:24875"/>
    </ligand>
</feature>
<feature type="domain" description="Pirin C-terminal" evidence="5">
    <location>
        <begin position="202"/>
        <end position="310"/>
    </location>
</feature>
<comment type="similarity">
    <text evidence="1 3">Belongs to the pirin family.</text>
</comment>
<proteinExistence type="inferred from homology"/>
<protein>
    <submittedName>
        <fullName evidence="6">Pirin</fullName>
    </submittedName>
</protein>
<dbReference type="PATRIC" id="fig|1075402.3.peg.1055"/>
<dbReference type="STRING" id="1075402.AN216_24050"/>
<sequence length="331" mass="35547">MPAVTADTLTLPRVTRPPERGTAWRQVATSVTARRQMEGEGFEVRRPFPGTDLSLADPFLLLDHLGAVEYGPGEAKGAPWHPHRGFETVTYMMDGAFEHRDSTGGGGLITEGATQWMTAGAGVLHSELPPQDFVARGGLFHGVQLWVNLPKELKWTPARYQDIRAGETVLLSSDDGGALLRLIAGELDGHRGPGMTRTPITYVHATVAPGARLALPWPERFNALVYALAGRGTVGTSRLAEGQLAVLGPGEALSLQAARDQDYNGSRGGFEVLLLGGSPLHEPVARYGPFVMNTKPEIIQAMEDFQAGRLGVNAPEEVPHHTSADEKLRGS</sequence>
<dbReference type="CDD" id="cd02909">
    <property type="entry name" value="cupin_pirin_N"/>
    <property type="match status" value="1"/>
</dbReference>
<comment type="cofactor">
    <cofactor evidence="2">
        <name>Fe cation</name>
        <dbReference type="ChEBI" id="CHEBI:24875"/>
    </cofactor>
    <text evidence="2">Binds 1 Fe cation per subunit.</text>
</comment>
<dbReference type="RefSeq" id="WP_070198797.1">
    <property type="nucleotide sequence ID" value="NZ_LJGU01000152.1"/>
</dbReference>
<comment type="caution">
    <text evidence="6">The sequence shown here is derived from an EMBL/GenBank/DDBJ whole genome shotgun (WGS) entry which is preliminary data.</text>
</comment>
<evidence type="ECO:0000313" key="7">
    <source>
        <dbReference type="Proteomes" id="UP000176101"/>
    </source>
</evidence>
<dbReference type="InterPro" id="IPR011051">
    <property type="entry name" value="RmlC_Cupin_sf"/>
</dbReference>
<gene>
    <name evidence="6" type="ORF">AN216_24050</name>
</gene>
<dbReference type="InterPro" id="IPR003829">
    <property type="entry name" value="Pirin_N_dom"/>
</dbReference>
<dbReference type="CDD" id="cd02247">
    <property type="entry name" value="cupin_pirin_C"/>
    <property type="match status" value="1"/>
</dbReference>
<feature type="binding site" evidence="2">
    <location>
        <position position="125"/>
    </location>
    <ligand>
        <name>Fe cation</name>
        <dbReference type="ChEBI" id="CHEBI:24875"/>
    </ligand>
</feature>
<dbReference type="InterPro" id="IPR012093">
    <property type="entry name" value="Pirin"/>
</dbReference>
<accession>A0A1E7JVX3</accession>
<evidence type="ECO:0000259" key="5">
    <source>
        <dbReference type="Pfam" id="PF05726"/>
    </source>
</evidence>
<dbReference type="AlphaFoldDB" id="A0A1E7JVX3"/>
<evidence type="ECO:0000256" key="3">
    <source>
        <dbReference type="RuleBase" id="RU003457"/>
    </source>
</evidence>
<feature type="binding site" evidence="2">
    <location>
        <position position="127"/>
    </location>
    <ligand>
        <name>Fe cation</name>
        <dbReference type="ChEBI" id="CHEBI:24875"/>
    </ligand>
</feature>
<feature type="binding site" evidence="2">
    <location>
        <position position="83"/>
    </location>
    <ligand>
        <name>Fe cation</name>
        <dbReference type="ChEBI" id="CHEBI:24875"/>
    </ligand>
</feature>
<dbReference type="PANTHER" id="PTHR13903:SF8">
    <property type="entry name" value="PIRIN"/>
    <property type="match status" value="1"/>
</dbReference>
<evidence type="ECO:0000256" key="1">
    <source>
        <dbReference type="ARBA" id="ARBA00008416"/>
    </source>
</evidence>
<dbReference type="PIRSF" id="PIRSF006232">
    <property type="entry name" value="Pirin"/>
    <property type="match status" value="1"/>
</dbReference>
<dbReference type="Pfam" id="PF05726">
    <property type="entry name" value="Pirin_C"/>
    <property type="match status" value="1"/>
</dbReference>
<dbReference type="SUPFAM" id="SSF51182">
    <property type="entry name" value="RmlC-like cupins"/>
    <property type="match status" value="1"/>
</dbReference>
<name>A0A1E7JVX3_9ACTN</name>
<dbReference type="PANTHER" id="PTHR13903">
    <property type="entry name" value="PIRIN-RELATED"/>
    <property type="match status" value="1"/>
</dbReference>
<dbReference type="InterPro" id="IPR008778">
    <property type="entry name" value="Pirin_C_dom"/>
</dbReference>
<dbReference type="EMBL" id="LJGU01000152">
    <property type="protein sequence ID" value="OEU94824.1"/>
    <property type="molecule type" value="Genomic_DNA"/>
</dbReference>
<keyword evidence="2" id="KW-0479">Metal-binding</keyword>
<dbReference type="Pfam" id="PF02678">
    <property type="entry name" value="Pirin"/>
    <property type="match status" value="1"/>
</dbReference>
<dbReference type="GO" id="GO:0046872">
    <property type="term" value="F:metal ion binding"/>
    <property type="evidence" value="ECO:0007669"/>
    <property type="project" value="UniProtKB-KW"/>
</dbReference>
<feature type="domain" description="Pirin N-terminal" evidence="4">
    <location>
        <begin position="42"/>
        <end position="147"/>
    </location>
</feature>
<reference evidence="6 7" key="1">
    <citation type="journal article" date="2016" name="Front. Microbiol.">
        <title>Comparative Genomics Analysis of Streptomyces Species Reveals Their Adaptation to the Marine Environment and Their Diversity at the Genomic Level.</title>
        <authorList>
            <person name="Tian X."/>
            <person name="Zhang Z."/>
            <person name="Yang T."/>
            <person name="Chen M."/>
            <person name="Li J."/>
            <person name="Chen F."/>
            <person name="Yang J."/>
            <person name="Li W."/>
            <person name="Zhang B."/>
            <person name="Zhang Z."/>
            <person name="Wu J."/>
            <person name="Zhang C."/>
            <person name="Long L."/>
            <person name="Xiao J."/>
        </authorList>
    </citation>
    <scope>NUCLEOTIDE SEQUENCE [LARGE SCALE GENOMIC DNA]</scope>
    <source>
        <strain evidence="6 7">SCSIO 02100</strain>
    </source>
</reference>
<dbReference type="Gene3D" id="2.60.120.10">
    <property type="entry name" value="Jelly Rolls"/>
    <property type="match status" value="2"/>
</dbReference>
<dbReference type="Proteomes" id="UP000176101">
    <property type="component" value="Unassembled WGS sequence"/>
</dbReference>
<dbReference type="InterPro" id="IPR014710">
    <property type="entry name" value="RmlC-like_jellyroll"/>
</dbReference>
<evidence type="ECO:0000256" key="2">
    <source>
        <dbReference type="PIRSR" id="PIRSR006232-1"/>
    </source>
</evidence>
<dbReference type="OrthoDB" id="321327at2"/>
<keyword evidence="2" id="KW-0408">Iron</keyword>
<evidence type="ECO:0000259" key="4">
    <source>
        <dbReference type="Pfam" id="PF02678"/>
    </source>
</evidence>